<evidence type="ECO:0000259" key="1">
    <source>
        <dbReference type="Pfam" id="PF20056"/>
    </source>
</evidence>
<dbReference type="RefSeq" id="WP_201659364.1">
    <property type="nucleotide sequence ID" value="NZ_JAEQNC010000007.1"/>
</dbReference>
<proteinExistence type="predicted"/>
<name>A0A936YUK1_9HYPH</name>
<dbReference type="Pfam" id="PF20056">
    <property type="entry name" value="DUF6455"/>
    <property type="match status" value="1"/>
</dbReference>
<accession>A0A936YUK1</accession>
<feature type="domain" description="DUF6455" evidence="1">
    <location>
        <begin position="64"/>
        <end position="132"/>
    </location>
</feature>
<evidence type="ECO:0000313" key="2">
    <source>
        <dbReference type="EMBL" id="MBL0373242.1"/>
    </source>
</evidence>
<evidence type="ECO:0000313" key="3">
    <source>
        <dbReference type="Proteomes" id="UP000633219"/>
    </source>
</evidence>
<dbReference type="InterPro" id="IPR045601">
    <property type="entry name" value="DUF6455"/>
</dbReference>
<reference evidence="2" key="1">
    <citation type="submission" date="2021-01" db="EMBL/GenBank/DDBJ databases">
        <title>Rhizobium sp. strain KVB221 16S ribosomal RNA gene Genome sequencing and assembly.</title>
        <authorList>
            <person name="Kang M."/>
        </authorList>
    </citation>
    <scope>NUCLEOTIDE SEQUENCE</scope>
    <source>
        <strain evidence="2">KVB221</strain>
    </source>
</reference>
<keyword evidence="3" id="KW-1185">Reference proteome</keyword>
<dbReference type="AlphaFoldDB" id="A0A936YUK1"/>
<sequence>MSLATSLQHCSTNVSRWWNARTARARDLRELYSLSAREIELLSADIGLTRYQFEKLVVAGPHATDELDRMMAALGIDKTTGLTPRVAEMRDLRATCATCDAKKICRARLADGTAASSMRSFCPNSEELVEMASQETMHAA</sequence>
<comment type="caution">
    <text evidence="2">The sequence shown here is derived from an EMBL/GenBank/DDBJ whole genome shotgun (WGS) entry which is preliminary data.</text>
</comment>
<dbReference type="EMBL" id="JAEQNC010000007">
    <property type="protein sequence ID" value="MBL0373242.1"/>
    <property type="molecule type" value="Genomic_DNA"/>
</dbReference>
<gene>
    <name evidence="2" type="ORF">JJB09_14490</name>
</gene>
<dbReference type="Proteomes" id="UP000633219">
    <property type="component" value="Unassembled WGS sequence"/>
</dbReference>
<protein>
    <recommendedName>
        <fullName evidence="1">DUF6455 domain-containing protein</fullName>
    </recommendedName>
</protein>
<organism evidence="2 3">
    <name type="scientific">Rhizobium setariae</name>
    <dbReference type="NCBI Taxonomy" id="2801340"/>
    <lineage>
        <taxon>Bacteria</taxon>
        <taxon>Pseudomonadati</taxon>
        <taxon>Pseudomonadota</taxon>
        <taxon>Alphaproteobacteria</taxon>
        <taxon>Hyphomicrobiales</taxon>
        <taxon>Rhizobiaceae</taxon>
        <taxon>Rhizobium/Agrobacterium group</taxon>
        <taxon>Rhizobium</taxon>
    </lineage>
</organism>